<feature type="transmembrane region" description="Helical" evidence="4">
    <location>
        <begin position="50"/>
        <end position="72"/>
    </location>
</feature>
<evidence type="ECO:0000313" key="6">
    <source>
        <dbReference type="EMBL" id="TPX12479.1"/>
    </source>
</evidence>
<keyword evidence="4" id="KW-1133">Transmembrane helix</keyword>
<dbReference type="PROSITE" id="PS50850">
    <property type="entry name" value="MFS"/>
    <property type="match status" value="1"/>
</dbReference>
<evidence type="ECO:0000256" key="3">
    <source>
        <dbReference type="SAM" id="MobiDB-lite"/>
    </source>
</evidence>
<dbReference type="GO" id="GO:0016020">
    <property type="term" value="C:membrane"/>
    <property type="evidence" value="ECO:0007669"/>
    <property type="project" value="UniProtKB-SubCell"/>
</dbReference>
<dbReference type="OrthoDB" id="6499973at2759"/>
<dbReference type="PANTHER" id="PTHR11360:SF250">
    <property type="entry name" value="MFS-TYPE TRANSPORTER AFUA_1G00970"/>
    <property type="match status" value="1"/>
</dbReference>
<feature type="transmembrane region" description="Helical" evidence="4">
    <location>
        <begin position="245"/>
        <end position="267"/>
    </location>
</feature>
<keyword evidence="7" id="KW-1185">Reference proteome</keyword>
<feature type="transmembrane region" description="Helical" evidence="4">
    <location>
        <begin position="368"/>
        <end position="388"/>
    </location>
</feature>
<dbReference type="AlphaFoldDB" id="A0A507B551"/>
<feature type="transmembrane region" description="Helical" evidence="4">
    <location>
        <begin position="168"/>
        <end position="190"/>
    </location>
</feature>
<dbReference type="InterPro" id="IPR050327">
    <property type="entry name" value="Proton-linked_MCT"/>
</dbReference>
<dbReference type="Gene3D" id="1.20.1250.20">
    <property type="entry name" value="MFS general substrate transporter like domains"/>
    <property type="match status" value="1"/>
</dbReference>
<dbReference type="RefSeq" id="XP_030994190.1">
    <property type="nucleotide sequence ID" value="XM_031141574.1"/>
</dbReference>
<comment type="subcellular location">
    <subcellularLocation>
        <location evidence="1">Membrane</location>
        <topology evidence="1">Multi-pass membrane protein</topology>
    </subcellularLocation>
</comment>
<accession>A0A507B551</accession>
<evidence type="ECO:0000256" key="4">
    <source>
        <dbReference type="SAM" id="Phobius"/>
    </source>
</evidence>
<dbReference type="GO" id="GO:0022857">
    <property type="term" value="F:transmembrane transporter activity"/>
    <property type="evidence" value="ECO:0007669"/>
    <property type="project" value="InterPro"/>
</dbReference>
<feature type="transmembrane region" description="Helical" evidence="4">
    <location>
        <begin position="103"/>
        <end position="124"/>
    </location>
</feature>
<dbReference type="PANTHER" id="PTHR11360">
    <property type="entry name" value="MONOCARBOXYLATE TRANSPORTER"/>
    <property type="match status" value="1"/>
</dbReference>
<dbReference type="SUPFAM" id="SSF103473">
    <property type="entry name" value="MFS general substrate transporter"/>
    <property type="match status" value="1"/>
</dbReference>
<keyword evidence="4" id="KW-0812">Transmembrane</keyword>
<gene>
    <name evidence="6" type="ORF">E0L32_006891</name>
</gene>
<feature type="transmembrane region" description="Helical" evidence="4">
    <location>
        <begin position="310"/>
        <end position="328"/>
    </location>
</feature>
<sequence>MSQSHNSRAYLSVLGASLAFFCTTGYLNAWGLFQDHYKANQLHDHSESEIAWIGSVAIFLLYALAPVAGILVDRVGPTKLLCLGSSGYLLAIFMTSLCSQYYQFFLAQSLLLGLSMPFISWPPVGVVSRHLPHRRGLALGLVIGGSSLGGIIWPITLDKLLNYHHVSFGWTMRTFGFITLPCLLIACFTVREAPRVATTPAPAPASSDADETTNPVTDTPAIEASEKPSDQPASGVLAMLKSKTFIYLAIGLAIGYLGMFAPFFYVSSYASQLGQPSDVSFSMISAINAASFVGRVVPGHIADTYGHYNILILALFTSGVVGFCWTAIVNLAGLVIWSLAYGFTSGAVMSLQGASVGKIATHESQGTAMGLLMGSMAITSLVGSPIGGQLVGTYGYLALSMFTGATLVVGAIFTTLARVSRKSHPAPGRDYLDRWRRMRSAAAYYN</sequence>
<dbReference type="EMBL" id="SKBQ01000040">
    <property type="protein sequence ID" value="TPX12479.1"/>
    <property type="molecule type" value="Genomic_DNA"/>
</dbReference>
<protein>
    <recommendedName>
        <fullName evidence="5">Major facilitator superfamily (MFS) profile domain-containing protein</fullName>
    </recommendedName>
</protein>
<dbReference type="InterPro" id="IPR020846">
    <property type="entry name" value="MFS_dom"/>
</dbReference>
<evidence type="ECO:0000256" key="1">
    <source>
        <dbReference type="ARBA" id="ARBA00004141"/>
    </source>
</evidence>
<organism evidence="6 7">
    <name type="scientific">Thyridium curvatum</name>
    <dbReference type="NCBI Taxonomy" id="1093900"/>
    <lineage>
        <taxon>Eukaryota</taxon>
        <taxon>Fungi</taxon>
        <taxon>Dikarya</taxon>
        <taxon>Ascomycota</taxon>
        <taxon>Pezizomycotina</taxon>
        <taxon>Sordariomycetes</taxon>
        <taxon>Sordariomycetidae</taxon>
        <taxon>Thyridiales</taxon>
        <taxon>Thyridiaceae</taxon>
        <taxon>Thyridium</taxon>
    </lineage>
</organism>
<dbReference type="GeneID" id="41974338"/>
<feature type="transmembrane region" description="Helical" evidence="4">
    <location>
        <begin position="334"/>
        <end position="356"/>
    </location>
</feature>
<feature type="transmembrane region" description="Helical" evidence="4">
    <location>
        <begin position="9"/>
        <end position="30"/>
    </location>
</feature>
<evidence type="ECO:0000256" key="2">
    <source>
        <dbReference type="ARBA" id="ARBA00006727"/>
    </source>
</evidence>
<name>A0A507B551_9PEZI</name>
<feature type="region of interest" description="Disordered" evidence="3">
    <location>
        <begin position="199"/>
        <end position="232"/>
    </location>
</feature>
<dbReference type="CDD" id="cd17352">
    <property type="entry name" value="MFS_MCT_SLC16"/>
    <property type="match status" value="1"/>
</dbReference>
<dbReference type="InterPro" id="IPR036259">
    <property type="entry name" value="MFS_trans_sf"/>
</dbReference>
<feature type="transmembrane region" description="Helical" evidence="4">
    <location>
        <begin position="79"/>
        <end position="97"/>
    </location>
</feature>
<feature type="transmembrane region" description="Helical" evidence="4">
    <location>
        <begin position="136"/>
        <end position="156"/>
    </location>
</feature>
<feature type="transmembrane region" description="Helical" evidence="4">
    <location>
        <begin position="394"/>
        <end position="417"/>
    </location>
</feature>
<evidence type="ECO:0000259" key="5">
    <source>
        <dbReference type="PROSITE" id="PS50850"/>
    </source>
</evidence>
<keyword evidence="4" id="KW-0472">Membrane</keyword>
<dbReference type="Pfam" id="PF07690">
    <property type="entry name" value="MFS_1"/>
    <property type="match status" value="1"/>
</dbReference>
<comment type="caution">
    <text evidence="6">The sequence shown here is derived from an EMBL/GenBank/DDBJ whole genome shotgun (WGS) entry which is preliminary data.</text>
</comment>
<feature type="domain" description="Major facilitator superfamily (MFS) profile" evidence="5">
    <location>
        <begin position="8"/>
        <end position="422"/>
    </location>
</feature>
<reference evidence="6 7" key="1">
    <citation type="submission" date="2019-06" db="EMBL/GenBank/DDBJ databases">
        <title>Draft genome sequence of the filamentous fungus Phialemoniopsis curvata isolated from diesel fuel.</title>
        <authorList>
            <person name="Varaljay V.A."/>
            <person name="Lyon W.J."/>
            <person name="Crouch A.L."/>
            <person name="Drake C.E."/>
            <person name="Hollomon J.M."/>
            <person name="Nadeau L.J."/>
            <person name="Nunn H.S."/>
            <person name="Stevenson B.S."/>
            <person name="Bojanowski C.L."/>
            <person name="Crookes-Goodson W.J."/>
        </authorList>
    </citation>
    <scope>NUCLEOTIDE SEQUENCE [LARGE SCALE GENOMIC DNA]</scope>
    <source>
        <strain evidence="6 7">D216</strain>
    </source>
</reference>
<dbReference type="Proteomes" id="UP000319257">
    <property type="component" value="Unassembled WGS sequence"/>
</dbReference>
<proteinExistence type="inferred from homology"/>
<comment type="similarity">
    <text evidence="2">Belongs to the major facilitator superfamily. Monocarboxylate porter (TC 2.A.1.13) family.</text>
</comment>
<evidence type="ECO:0000313" key="7">
    <source>
        <dbReference type="Proteomes" id="UP000319257"/>
    </source>
</evidence>
<dbReference type="InterPro" id="IPR011701">
    <property type="entry name" value="MFS"/>
</dbReference>
<dbReference type="InParanoid" id="A0A507B551"/>